<comment type="cofactor">
    <cofactor evidence="4">
        <name>Zn(2+)</name>
        <dbReference type="ChEBI" id="CHEBI:29105"/>
    </cofactor>
    <text evidence="4">Binds 1 zinc ion per subunit.</text>
</comment>
<proteinExistence type="inferred from homology"/>
<evidence type="ECO:0000259" key="5">
    <source>
        <dbReference type="Pfam" id="PF01979"/>
    </source>
</evidence>
<dbReference type="GO" id="GO:0050270">
    <property type="term" value="F:S-adenosylhomocysteine deaminase activity"/>
    <property type="evidence" value="ECO:0007669"/>
    <property type="project" value="UniProtKB-EC"/>
</dbReference>
<dbReference type="Gene3D" id="2.30.40.10">
    <property type="entry name" value="Urease, subunit C, domain 1"/>
    <property type="match status" value="1"/>
</dbReference>
<dbReference type="CDD" id="cd01298">
    <property type="entry name" value="ATZ_TRZ_like"/>
    <property type="match status" value="1"/>
</dbReference>
<comment type="catalytic activity">
    <reaction evidence="4">
        <text>S-methyl-5'-thioadenosine + H2O + H(+) = S-methyl-5'-thioinosine + NH4(+)</text>
        <dbReference type="Rhea" id="RHEA:25025"/>
        <dbReference type="ChEBI" id="CHEBI:15377"/>
        <dbReference type="ChEBI" id="CHEBI:15378"/>
        <dbReference type="ChEBI" id="CHEBI:17509"/>
        <dbReference type="ChEBI" id="CHEBI:28938"/>
        <dbReference type="ChEBI" id="CHEBI:48595"/>
        <dbReference type="EC" id="3.5.4.31"/>
    </reaction>
</comment>
<feature type="domain" description="Amidohydrolase-related" evidence="5">
    <location>
        <begin position="70"/>
        <end position="420"/>
    </location>
</feature>
<feature type="binding site" evidence="4">
    <location>
        <position position="164"/>
    </location>
    <ligand>
        <name>substrate</name>
    </ligand>
</feature>
<reference evidence="6 7" key="1">
    <citation type="submission" date="2021-10" db="EMBL/GenBank/DDBJ databases">
        <authorList>
            <person name="Criscuolo A."/>
        </authorList>
    </citation>
    <scope>NUCLEOTIDE SEQUENCE [LARGE SCALE GENOMIC DNA]</scope>
    <source>
        <strain evidence="7">CIP 111899</strain>
    </source>
</reference>
<feature type="binding site" evidence="4">
    <location>
        <position position="203"/>
    </location>
    <ligand>
        <name>substrate</name>
    </ligand>
</feature>
<dbReference type="Proteomes" id="UP000789423">
    <property type="component" value="Unassembled WGS sequence"/>
</dbReference>
<evidence type="ECO:0000313" key="7">
    <source>
        <dbReference type="Proteomes" id="UP000789423"/>
    </source>
</evidence>
<protein>
    <recommendedName>
        <fullName evidence="4">5-methylthioadenosine/S-adenosylhomocysteine deaminase</fullName>
        <shortName evidence="4">MTA/SAH deaminase</shortName>
        <ecNumber evidence="4">3.5.4.28</ecNumber>
        <ecNumber evidence="4">3.5.4.31</ecNumber>
    </recommendedName>
</protein>
<evidence type="ECO:0000256" key="3">
    <source>
        <dbReference type="ARBA" id="ARBA00022833"/>
    </source>
</evidence>
<dbReference type="InterPro" id="IPR011059">
    <property type="entry name" value="Metal-dep_hydrolase_composite"/>
</dbReference>
<feature type="binding site" evidence="4">
    <location>
        <position position="230"/>
    </location>
    <ligand>
        <name>Zn(2+)</name>
        <dbReference type="ChEBI" id="CHEBI:29105"/>
    </ligand>
</feature>
<evidence type="ECO:0000313" key="6">
    <source>
        <dbReference type="EMBL" id="CAG9613618.1"/>
    </source>
</evidence>
<feature type="binding site" evidence="4">
    <location>
        <position position="318"/>
    </location>
    <ligand>
        <name>substrate</name>
    </ligand>
</feature>
<evidence type="ECO:0000256" key="2">
    <source>
        <dbReference type="ARBA" id="ARBA00022801"/>
    </source>
</evidence>
<dbReference type="Gene3D" id="3.20.20.140">
    <property type="entry name" value="Metal-dependent hydrolases"/>
    <property type="match status" value="1"/>
</dbReference>
<dbReference type="EC" id="3.5.4.31" evidence="4"/>
<name>A0ABM8YCX8_9BACI</name>
<dbReference type="PANTHER" id="PTHR43794:SF11">
    <property type="entry name" value="AMIDOHYDROLASE-RELATED DOMAIN-CONTAINING PROTEIN"/>
    <property type="match status" value="1"/>
</dbReference>
<keyword evidence="3 4" id="KW-0862">Zinc</keyword>
<dbReference type="EC" id="3.5.4.28" evidence="4"/>
<comment type="catalytic activity">
    <reaction evidence="4">
        <text>S-adenosyl-L-homocysteine + H2O + H(+) = S-inosyl-L-homocysteine + NH4(+)</text>
        <dbReference type="Rhea" id="RHEA:20716"/>
        <dbReference type="ChEBI" id="CHEBI:15377"/>
        <dbReference type="ChEBI" id="CHEBI:15378"/>
        <dbReference type="ChEBI" id="CHEBI:28938"/>
        <dbReference type="ChEBI" id="CHEBI:57856"/>
        <dbReference type="ChEBI" id="CHEBI:57985"/>
        <dbReference type="EC" id="3.5.4.28"/>
    </reaction>
</comment>
<feature type="binding site" evidence="4">
    <location>
        <position position="108"/>
    </location>
    <ligand>
        <name>substrate</name>
    </ligand>
</feature>
<dbReference type="SUPFAM" id="SSF51556">
    <property type="entry name" value="Metallo-dependent hydrolases"/>
    <property type="match status" value="1"/>
</dbReference>
<comment type="caution">
    <text evidence="6">The sequence shown here is derived from an EMBL/GenBank/DDBJ whole genome shotgun (WGS) entry which is preliminary data.</text>
</comment>
<dbReference type="HAMAP" id="MF_01281">
    <property type="entry name" value="MTA_SAH_deamin"/>
    <property type="match status" value="1"/>
</dbReference>
<dbReference type="PANTHER" id="PTHR43794">
    <property type="entry name" value="AMINOHYDROLASE SSNA-RELATED"/>
    <property type="match status" value="1"/>
</dbReference>
<keyword evidence="2 4" id="KW-0378">Hydrolase</keyword>
<feature type="binding site" evidence="4">
    <location>
        <position position="318"/>
    </location>
    <ligand>
        <name>Zn(2+)</name>
        <dbReference type="ChEBI" id="CHEBI:29105"/>
    </ligand>
</feature>
<organism evidence="6 7">
    <name type="scientific">Bacillus rhizoplanae</name>
    <dbReference type="NCBI Taxonomy" id="2880966"/>
    <lineage>
        <taxon>Bacteria</taxon>
        <taxon>Bacillati</taxon>
        <taxon>Bacillota</taxon>
        <taxon>Bacilli</taxon>
        <taxon>Bacillales</taxon>
        <taxon>Bacillaceae</taxon>
        <taxon>Bacillus</taxon>
    </lineage>
</organism>
<dbReference type="EMBL" id="CAKJTI010000015">
    <property type="protein sequence ID" value="CAG9613618.1"/>
    <property type="molecule type" value="Genomic_DNA"/>
</dbReference>
<dbReference type="NCBIfam" id="NF012037">
    <property type="entry name" value="PRK15493.1"/>
    <property type="match status" value="1"/>
</dbReference>
<feature type="binding site" evidence="4">
    <location>
        <position position="233"/>
    </location>
    <ligand>
        <name>substrate</name>
    </ligand>
</feature>
<keyword evidence="1 4" id="KW-0479">Metal-binding</keyword>
<feature type="binding site" evidence="4">
    <location>
        <position position="79"/>
    </location>
    <ligand>
        <name>Zn(2+)</name>
        <dbReference type="ChEBI" id="CHEBI:29105"/>
    </ligand>
</feature>
<evidence type="ECO:0000256" key="4">
    <source>
        <dbReference type="HAMAP-Rule" id="MF_01281"/>
    </source>
</evidence>
<dbReference type="SUPFAM" id="SSF51338">
    <property type="entry name" value="Composite domain of metallo-dependent hydrolases"/>
    <property type="match status" value="1"/>
</dbReference>
<keyword evidence="7" id="KW-1185">Reference proteome</keyword>
<evidence type="ECO:0000256" key="1">
    <source>
        <dbReference type="ARBA" id="ARBA00022723"/>
    </source>
</evidence>
<dbReference type="InterPro" id="IPR023512">
    <property type="entry name" value="Deaminase_MtaD/DadD"/>
</dbReference>
<feature type="binding site" evidence="4">
    <location>
        <position position="81"/>
    </location>
    <ligand>
        <name>Zn(2+)</name>
        <dbReference type="ChEBI" id="CHEBI:29105"/>
    </ligand>
</feature>
<dbReference type="InterPro" id="IPR032466">
    <property type="entry name" value="Metal_Hydrolase"/>
</dbReference>
<accession>A0ABM8YCX8</accession>
<dbReference type="InterPro" id="IPR050287">
    <property type="entry name" value="MTA/SAH_deaminase"/>
</dbReference>
<comment type="caution">
    <text evidence="4">Lacks conserved residue(s) required for the propagation of feature annotation.</text>
</comment>
<dbReference type="Pfam" id="PF01979">
    <property type="entry name" value="Amidohydro_1"/>
    <property type="match status" value="1"/>
</dbReference>
<sequence length="449" mass="49668">MECLYQKESKGEVFLKTAYVSATIVTLNEKNEVLKNGYIIVEDGQIIEVQSGELSSEKQVDQVIDLHGKWVLPGLVNTHTHVLMSILRGIGDDMLLKPWLETRIWPLESQFTPELAVASTELGLLEMVKSGTTAFSDMFNPIGVDQDSIMEAVRKSGMRAAVSRTLFSFGTKEDEKKAIHEAEKYVKRYYNKDGMLTTMVAPHSPYACSTEMLEECARIAAENKTMVHIHLSETEREVQDIEAQYGKRPVEYVADCGLFQRPTVIAHGVVLNENERTFLTENDVRVAHNPISNLKLGSGIADVRAMLESGIKVGIATDSVASNNNLDMFEEMRITALLQKGIHKDATVLPVETVLSLATKGAAVVIGMKQTGSLEAGKCADFITIDPSNKPHLQPAEEVLSHLVYAASGKDVSDVVINGKHIVWNGECKTLDEERIIFEASRYKRGLVM</sequence>
<dbReference type="InterPro" id="IPR006680">
    <property type="entry name" value="Amidohydro-rel"/>
</dbReference>
<comment type="similarity">
    <text evidence="4">Belongs to the metallo-dependent hydrolases superfamily. MTA/SAH deaminase family.</text>
</comment>
<gene>
    <name evidence="4 6" type="primary">mtaD</name>
    <name evidence="6" type="ORF">BACCIP111899_02837</name>
</gene>
<comment type="function">
    <text evidence="4">Catalyzes the deamination of 5-methylthioadenosine and S-adenosyl-L-homocysteine into 5-methylthioinosine and S-inosyl-L-homocysteine, respectively. Is also able to deaminate adenosine.</text>
</comment>